<dbReference type="PANTHER" id="PTHR30576:SF4">
    <property type="entry name" value="UNDECAPRENYL-PHOSPHATE GALACTOSE PHOSPHOTRANSFERASE"/>
    <property type="match status" value="1"/>
</dbReference>
<keyword evidence="4 11" id="KW-0808">Transferase</keyword>
<evidence type="ECO:0000256" key="6">
    <source>
        <dbReference type="ARBA" id="ARBA00022989"/>
    </source>
</evidence>
<evidence type="ECO:0000313" key="12">
    <source>
        <dbReference type="Proteomes" id="UP001226762"/>
    </source>
</evidence>
<dbReference type="Pfam" id="PF02397">
    <property type="entry name" value="Bac_transf"/>
    <property type="match status" value="1"/>
</dbReference>
<accession>A0AAE3WBX8</accession>
<dbReference type="PANTHER" id="PTHR30576">
    <property type="entry name" value="COLANIC BIOSYNTHESIS UDP-GLUCOSE LIPID CARRIER TRANSFERASE"/>
    <property type="match status" value="1"/>
</dbReference>
<comment type="caution">
    <text evidence="11">The sequence shown here is derived from an EMBL/GenBank/DDBJ whole genome shotgun (WGS) entry which is preliminary data.</text>
</comment>
<keyword evidence="3" id="KW-1003">Cell membrane</keyword>
<reference evidence="11" key="2">
    <citation type="submission" date="2023-02" db="EMBL/GenBank/DDBJ databases">
        <title>'Rhodoalgimonas zhirmunskyi' gen. nov., isolated from a red alga.</title>
        <authorList>
            <person name="Nedashkovskaya O.I."/>
            <person name="Otstavnykh N.Y."/>
            <person name="Bystritskaya E.P."/>
            <person name="Balabanova L.A."/>
            <person name="Isaeva M.P."/>
        </authorList>
    </citation>
    <scope>NUCLEOTIDE SEQUENCE</scope>
    <source>
        <strain evidence="11">KCTC 52189</strain>
    </source>
</reference>
<comment type="subcellular location">
    <subcellularLocation>
        <location evidence="1">Cell membrane</location>
    </subcellularLocation>
</comment>
<dbReference type="EMBL" id="JANHAX010000002">
    <property type="protein sequence ID" value="MDQ2089663.1"/>
    <property type="molecule type" value="Genomic_DNA"/>
</dbReference>
<keyword evidence="7 9" id="KW-0472">Membrane</keyword>
<dbReference type="Proteomes" id="UP001226762">
    <property type="component" value="Unassembled WGS sequence"/>
</dbReference>
<sequence length="229" mass="26048">MTVQFRDSVGTETVDISEREIGRQGDRFGIYRAFGKRAFDIFFVLITAPAGLMLVALTALLTALDGHSPFYWQKRVGRGGRVFRMLKIRTMVPDAEARLLSFLDENSEARREWDLKQKLHDDPRVTQLGHILRRTSLDELPQLWNVLKGDMSIVGPRPMMEDQKQLYPGQDYYALRPGITGLWQISDRSYGSFAARASFDTVYNRILSFGTDLRILAATVGVVLRCTGR</sequence>
<evidence type="ECO:0000256" key="3">
    <source>
        <dbReference type="ARBA" id="ARBA00022475"/>
    </source>
</evidence>
<evidence type="ECO:0000256" key="5">
    <source>
        <dbReference type="ARBA" id="ARBA00022692"/>
    </source>
</evidence>
<dbReference type="RefSeq" id="WP_306734935.1">
    <property type="nucleotide sequence ID" value="NZ_JANHAX010000002.1"/>
</dbReference>
<feature type="domain" description="Bacterial sugar transferase" evidence="10">
    <location>
        <begin position="36"/>
        <end position="224"/>
    </location>
</feature>
<evidence type="ECO:0000256" key="9">
    <source>
        <dbReference type="SAM" id="Phobius"/>
    </source>
</evidence>
<comment type="similarity">
    <text evidence="2">Belongs to the bacterial sugar transferase family.</text>
</comment>
<dbReference type="AlphaFoldDB" id="A0AAE3WBX8"/>
<keyword evidence="8" id="KW-0270">Exopolysaccharide synthesis</keyword>
<gene>
    <name evidence="11" type="ORF">NO357_07105</name>
</gene>
<keyword evidence="5 9" id="KW-0812">Transmembrane</keyword>
<feature type="transmembrane region" description="Helical" evidence="9">
    <location>
        <begin position="41"/>
        <end position="64"/>
    </location>
</feature>
<evidence type="ECO:0000259" key="10">
    <source>
        <dbReference type="Pfam" id="PF02397"/>
    </source>
</evidence>
<dbReference type="GO" id="GO:0005886">
    <property type="term" value="C:plasma membrane"/>
    <property type="evidence" value="ECO:0007669"/>
    <property type="project" value="UniProtKB-SubCell"/>
</dbReference>
<organism evidence="11 12">
    <name type="scientific">Marimonas arenosa</name>
    <dbReference type="NCBI Taxonomy" id="1795305"/>
    <lineage>
        <taxon>Bacteria</taxon>
        <taxon>Pseudomonadati</taxon>
        <taxon>Pseudomonadota</taxon>
        <taxon>Alphaproteobacteria</taxon>
        <taxon>Rhodobacterales</taxon>
        <taxon>Paracoccaceae</taxon>
        <taxon>Marimonas</taxon>
    </lineage>
</organism>
<keyword evidence="12" id="KW-1185">Reference proteome</keyword>
<evidence type="ECO:0000313" key="11">
    <source>
        <dbReference type="EMBL" id="MDQ2089663.1"/>
    </source>
</evidence>
<evidence type="ECO:0000256" key="8">
    <source>
        <dbReference type="ARBA" id="ARBA00023169"/>
    </source>
</evidence>
<dbReference type="GO" id="GO:0000271">
    <property type="term" value="P:polysaccharide biosynthetic process"/>
    <property type="evidence" value="ECO:0007669"/>
    <property type="project" value="UniProtKB-KW"/>
</dbReference>
<evidence type="ECO:0000256" key="7">
    <source>
        <dbReference type="ARBA" id="ARBA00023136"/>
    </source>
</evidence>
<dbReference type="GO" id="GO:0016780">
    <property type="term" value="F:phosphotransferase activity, for other substituted phosphate groups"/>
    <property type="evidence" value="ECO:0007669"/>
    <property type="project" value="TreeGrafter"/>
</dbReference>
<evidence type="ECO:0000256" key="4">
    <source>
        <dbReference type="ARBA" id="ARBA00022679"/>
    </source>
</evidence>
<dbReference type="InterPro" id="IPR003362">
    <property type="entry name" value="Bact_transf"/>
</dbReference>
<reference evidence="11" key="1">
    <citation type="submission" date="2022-07" db="EMBL/GenBank/DDBJ databases">
        <authorList>
            <person name="Otstavnykh N."/>
            <person name="Isaeva M."/>
            <person name="Bystritskaya E."/>
        </authorList>
    </citation>
    <scope>NUCLEOTIDE SEQUENCE</scope>
    <source>
        <strain evidence="11">KCTC 52189</strain>
    </source>
</reference>
<evidence type="ECO:0000256" key="1">
    <source>
        <dbReference type="ARBA" id="ARBA00004236"/>
    </source>
</evidence>
<proteinExistence type="inferred from homology"/>
<name>A0AAE3WBX8_9RHOB</name>
<keyword evidence="6 9" id="KW-1133">Transmembrane helix</keyword>
<evidence type="ECO:0000256" key="2">
    <source>
        <dbReference type="ARBA" id="ARBA00006464"/>
    </source>
</evidence>
<protein>
    <submittedName>
        <fullName evidence="11">Sugar transferase</fullName>
    </submittedName>
</protein>